<dbReference type="SUPFAM" id="SSF101898">
    <property type="entry name" value="NHL repeat"/>
    <property type="match status" value="1"/>
</dbReference>
<accession>A0A644VXV9</accession>
<feature type="region of interest" description="Disordered" evidence="1">
    <location>
        <begin position="535"/>
        <end position="554"/>
    </location>
</feature>
<comment type="caution">
    <text evidence="2">The sequence shown here is derived from an EMBL/GenBank/DDBJ whole genome shotgun (WGS) entry which is preliminary data.</text>
</comment>
<evidence type="ECO:0000256" key="1">
    <source>
        <dbReference type="SAM" id="MobiDB-lite"/>
    </source>
</evidence>
<name>A0A644VXV9_9ZZZZ</name>
<evidence type="ECO:0000313" key="2">
    <source>
        <dbReference type="EMBL" id="MPL96137.1"/>
    </source>
</evidence>
<gene>
    <name evidence="2" type="ORF">SDC9_42312</name>
</gene>
<reference evidence="2" key="1">
    <citation type="submission" date="2019-08" db="EMBL/GenBank/DDBJ databases">
        <authorList>
            <person name="Kucharzyk K."/>
            <person name="Murdoch R.W."/>
            <person name="Higgins S."/>
            <person name="Loffler F."/>
        </authorList>
    </citation>
    <scope>NUCLEOTIDE SEQUENCE</scope>
</reference>
<dbReference type="AlphaFoldDB" id="A0A644VXV9"/>
<protein>
    <submittedName>
        <fullName evidence="2">Uncharacterized protein</fullName>
    </submittedName>
</protein>
<dbReference type="EMBL" id="VSSQ01000497">
    <property type="protein sequence ID" value="MPL96137.1"/>
    <property type="molecule type" value="Genomic_DNA"/>
</dbReference>
<proteinExistence type="predicted"/>
<sequence length="919" mass="102692">MKKIWIILLSVVLLAGLIAAGIGIRSYYLFLKQPLAPLTRAIPENTVVFIRSGSVTGFIEKTRSSGLIDILENNETTKGFHTLSSWFDSVSHLDDYLRKLLDENEFLISFSPDSLGRPSFLFVIKTGKIRVATLNYHLRNTLKKSGHTITSARHQPAGLYHIQGASEESWYYFYRGLFVLSTDRSLLEQSLEAINDESRQTGDAALVKLSATAGKRVDGVLFFRNRLLYSQLTGLGDSPLLTANSPFDGWSALDISLRKEKIQLSGFTWNGKETSFLSGQTPVSQVDLSYIPLSAAFGFTLLLSDPVAYVNQFTPCDTLHVTGFDTINSIPVKEVFRMREHLWSWAGPGISYVARAPYLQNNKKTAMLLISSKCRDSAEMALRPFLQATGGKAEKLMASGLPAKLWGPWFDLQDPLYCYIGQNVVAFSHSCNFLSSYASEQEAGTGGMNHASFNGLQNDLIDKSNLIFYLKPDQLVKMLTDQGKKGKQSTAAMWTSYFSGFDQLIMNFNAGSPMLYAQGSLHFKDELTRTRHIADIAPPEKAGSGPEEPEKTKSRIQEQAKMPAVAKKPGKTADFVSVPVVIAGEKPGERLIAMFTAKNTLEVYDYEGGYRWSFQCRGNVTGDIYEADYRKNGQRHYLVFTKEYLHILDRNGKEIKGSPVALPEKAIGSAALFDYDRKRDYRVIYEGHDNLIHNITLRGEPLPDWQKPRIGNLAGKTEFFRTGGRDYLIFGTGEGRLLITDRRGRERISVPANFRKSRGAELFENKTNSKGLFLTASDDGRLAYITEDGIISYSSFGDFGKHPWFLYADFDGDGSHDFIFAGNDQISVFSRMKGTIASKSIKGSRFSKPFLYISLSGERWLAIRDEKSDRVVVMRSRGSAQELNNLTSETDPVIFNPGGRRKEVLVTTRKGKLILTPIQ</sequence>
<organism evidence="2">
    <name type="scientific">bioreactor metagenome</name>
    <dbReference type="NCBI Taxonomy" id="1076179"/>
    <lineage>
        <taxon>unclassified sequences</taxon>
        <taxon>metagenomes</taxon>
        <taxon>ecological metagenomes</taxon>
    </lineage>
</organism>